<keyword evidence="7" id="KW-0808">Transferase</keyword>
<keyword evidence="3 4" id="KW-0067">ATP-binding</keyword>
<dbReference type="InterPro" id="IPR000719">
    <property type="entry name" value="Prot_kinase_dom"/>
</dbReference>
<dbReference type="Proteomes" id="UP000092993">
    <property type="component" value="Unassembled WGS sequence"/>
</dbReference>
<evidence type="ECO:0000256" key="2">
    <source>
        <dbReference type="ARBA" id="ARBA00022741"/>
    </source>
</evidence>
<dbReference type="PROSITE" id="PS50011">
    <property type="entry name" value="PROTEIN_KINASE_DOM"/>
    <property type="match status" value="1"/>
</dbReference>
<dbReference type="InterPro" id="IPR008271">
    <property type="entry name" value="Ser/Thr_kinase_AS"/>
</dbReference>
<feature type="region of interest" description="Disordered" evidence="5">
    <location>
        <begin position="382"/>
        <end position="607"/>
    </location>
</feature>
<feature type="compositionally biased region" description="Low complexity" evidence="5">
    <location>
        <begin position="473"/>
        <end position="485"/>
    </location>
</feature>
<dbReference type="GO" id="GO:0004672">
    <property type="term" value="F:protein kinase activity"/>
    <property type="evidence" value="ECO:0007669"/>
    <property type="project" value="InterPro"/>
</dbReference>
<comment type="similarity">
    <text evidence="1">Belongs to the protein kinase superfamily. STE Ser/Thr protein kinase family. STE20 subfamily.</text>
</comment>
<dbReference type="SUPFAM" id="SSF56112">
    <property type="entry name" value="Protein kinase-like (PK-like)"/>
    <property type="match status" value="1"/>
</dbReference>
<dbReference type="PANTHER" id="PTHR48014">
    <property type="entry name" value="SERINE/THREONINE-PROTEIN KINASE FRAY2"/>
    <property type="match status" value="1"/>
</dbReference>
<dbReference type="STRING" id="5627.A0A1C7MQV9"/>
<dbReference type="PANTHER" id="PTHR48014:SF21">
    <property type="entry name" value="SERINE_THREONINE-PROTEIN KINASE FRAY2"/>
    <property type="match status" value="1"/>
</dbReference>
<feature type="domain" description="Protein kinase" evidence="6">
    <location>
        <begin position="30"/>
        <end position="330"/>
    </location>
</feature>
<organism evidence="7 8">
    <name type="scientific">Grifola frondosa</name>
    <name type="common">Maitake</name>
    <name type="synonym">Polyporus frondosus</name>
    <dbReference type="NCBI Taxonomy" id="5627"/>
    <lineage>
        <taxon>Eukaryota</taxon>
        <taxon>Fungi</taxon>
        <taxon>Dikarya</taxon>
        <taxon>Basidiomycota</taxon>
        <taxon>Agaricomycotina</taxon>
        <taxon>Agaricomycetes</taxon>
        <taxon>Polyporales</taxon>
        <taxon>Grifolaceae</taxon>
        <taxon>Grifola</taxon>
    </lineage>
</organism>
<reference evidence="7 8" key="1">
    <citation type="submission" date="2016-03" db="EMBL/GenBank/DDBJ databases">
        <title>Whole genome sequencing of Grifola frondosa 9006-11.</title>
        <authorList>
            <person name="Min B."/>
            <person name="Park H."/>
            <person name="Kim J.-G."/>
            <person name="Cho H."/>
            <person name="Oh Y.-L."/>
            <person name="Kong W.-S."/>
            <person name="Choi I.-G."/>
        </authorList>
    </citation>
    <scope>NUCLEOTIDE SEQUENCE [LARGE SCALE GENOMIC DNA]</scope>
    <source>
        <strain evidence="7 8">9006-11</strain>
    </source>
</reference>
<comment type="caution">
    <text evidence="7">The sequence shown here is derived from an EMBL/GenBank/DDBJ whole genome shotgun (WGS) entry which is preliminary data.</text>
</comment>
<evidence type="ECO:0000256" key="5">
    <source>
        <dbReference type="SAM" id="MobiDB-lite"/>
    </source>
</evidence>
<feature type="compositionally biased region" description="Basic residues" evidence="5">
    <location>
        <begin position="434"/>
        <end position="443"/>
    </location>
</feature>
<dbReference type="InterPro" id="IPR011009">
    <property type="entry name" value="Kinase-like_dom_sf"/>
</dbReference>
<accession>A0A1C7MQV9</accession>
<dbReference type="Gene3D" id="3.30.200.20">
    <property type="entry name" value="Phosphorylase Kinase, domain 1"/>
    <property type="match status" value="1"/>
</dbReference>
<dbReference type="OMA" id="KPSYLCN"/>
<protein>
    <submittedName>
        <fullName evidence="7">Serine/threonine-protein kinase fray2</fullName>
    </submittedName>
</protein>
<dbReference type="Gene3D" id="1.10.510.10">
    <property type="entry name" value="Transferase(Phosphotransferase) domain 1"/>
    <property type="match status" value="1"/>
</dbReference>
<sequence>MNAAADRISKKFIGAVEDEWQLYSNCSSDYTIGPPIGFGASSIVYTALYQPQDGSQPIPCALKVLDLDRLPPHSLRLLQNETQLMSLAKHPNVLRVRGTWMVGYKLYIAMRLMNAGSVADVMRFGWPGGLEEEVIRCILKQALEGINYLHVNGLMHRDVKAANLLVDDDGTAISGVATFLWDAEDTTASPSSTQKRTVNFVHLPHSHTHAHAPNHAHPHKPRVLGKRKSFVGTPCWMAPEVINGKQYDASADIWSFGITTLELTQGRAPRSRADPHTVLLQTVQDAPPRLDRTAGPHRYSHALADIVAMCLDKDPAARPTAEDLLQMPFFRGAKRKTYLVGTILKGLPPLVQRQERRKQPSIRAHSTMDSWDFSTSLVASPTTSVYSHRRTVSTLPADDVSEMDNDENKGGSNSDGDQEGAQAQSHAEVYASHIRAKHHHHGSRSGSLHSRNVSWNDGDAARRPAPISEVAISSSPPSSSPTSSSDYGEAPENVPVPLPFPVAATSPDDLPVPSVDMPSTSPSGSSHSTARSSTSAQQEPVTPPQNVPQSRLWKRLAARFDGDKDKGEKKDGASRRKLSGMLGKTASVGAELARTASRTVSSAAGRS</sequence>
<proteinExistence type="inferred from homology"/>
<evidence type="ECO:0000313" key="7">
    <source>
        <dbReference type="EMBL" id="OBZ79242.1"/>
    </source>
</evidence>
<dbReference type="GO" id="GO:0043539">
    <property type="term" value="F:protein serine/threonine kinase activator activity"/>
    <property type="evidence" value="ECO:0007669"/>
    <property type="project" value="InterPro"/>
</dbReference>
<keyword evidence="8" id="KW-1185">Reference proteome</keyword>
<feature type="binding site" evidence="4">
    <location>
        <position position="63"/>
    </location>
    <ligand>
        <name>ATP</name>
        <dbReference type="ChEBI" id="CHEBI:30616"/>
    </ligand>
</feature>
<evidence type="ECO:0000256" key="4">
    <source>
        <dbReference type="PROSITE-ProRule" id="PRU10141"/>
    </source>
</evidence>
<dbReference type="InterPro" id="IPR017441">
    <property type="entry name" value="Protein_kinase_ATP_BS"/>
</dbReference>
<dbReference type="GO" id="GO:0005524">
    <property type="term" value="F:ATP binding"/>
    <property type="evidence" value="ECO:0007669"/>
    <property type="project" value="UniProtKB-UniRule"/>
</dbReference>
<dbReference type="OrthoDB" id="248923at2759"/>
<dbReference type="InterPro" id="IPR047173">
    <property type="entry name" value="STRAD_A/B-like"/>
</dbReference>
<dbReference type="SMART" id="SM00220">
    <property type="entry name" value="S_TKc"/>
    <property type="match status" value="1"/>
</dbReference>
<feature type="compositionally biased region" description="Low complexity" evidence="5">
    <location>
        <begin position="593"/>
        <end position="607"/>
    </location>
</feature>
<dbReference type="AlphaFoldDB" id="A0A1C7MQV9"/>
<gene>
    <name evidence="7" type="primary">fray2_1</name>
    <name evidence="7" type="ORF">A0H81_00382</name>
</gene>
<dbReference type="PROSITE" id="PS00108">
    <property type="entry name" value="PROTEIN_KINASE_ST"/>
    <property type="match status" value="1"/>
</dbReference>
<feature type="compositionally biased region" description="Polar residues" evidence="5">
    <location>
        <begin position="410"/>
        <end position="425"/>
    </location>
</feature>
<evidence type="ECO:0000259" key="6">
    <source>
        <dbReference type="PROSITE" id="PS50011"/>
    </source>
</evidence>
<keyword evidence="2 4" id="KW-0547">Nucleotide-binding</keyword>
<feature type="compositionally biased region" description="Basic and acidic residues" evidence="5">
    <location>
        <begin position="558"/>
        <end position="574"/>
    </location>
</feature>
<name>A0A1C7MQV9_GRIFR</name>
<dbReference type="EMBL" id="LUGG01000001">
    <property type="protein sequence ID" value="OBZ79242.1"/>
    <property type="molecule type" value="Genomic_DNA"/>
</dbReference>
<feature type="compositionally biased region" description="Low complexity" evidence="5">
    <location>
        <begin position="519"/>
        <end position="535"/>
    </location>
</feature>
<evidence type="ECO:0000256" key="3">
    <source>
        <dbReference type="ARBA" id="ARBA00022840"/>
    </source>
</evidence>
<keyword evidence="7" id="KW-0418">Kinase</keyword>
<evidence type="ECO:0000313" key="8">
    <source>
        <dbReference type="Proteomes" id="UP000092993"/>
    </source>
</evidence>
<evidence type="ECO:0000256" key="1">
    <source>
        <dbReference type="ARBA" id="ARBA00008874"/>
    </source>
</evidence>
<dbReference type="PROSITE" id="PS00107">
    <property type="entry name" value="PROTEIN_KINASE_ATP"/>
    <property type="match status" value="1"/>
</dbReference>
<dbReference type="Pfam" id="PF00069">
    <property type="entry name" value="Pkinase"/>
    <property type="match status" value="2"/>
</dbReference>